<evidence type="ECO:0000313" key="1">
    <source>
        <dbReference type="EMBL" id="KAJ0173094.1"/>
    </source>
</evidence>
<name>A0ACC1CNX3_9NEOP</name>
<dbReference type="Proteomes" id="UP000824533">
    <property type="component" value="Linkage Group LG20"/>
</dbReference>
<comment type="caution">
    <text evidence="1">The sequence shown here is derived from an EMBL/GenBank/DDBJ whole genome shotgun (WGS) entry which is preliminary data.</text>
</comment>
<proteinExistence type="predicted"/>
<dbReference type="EMBL" id="CM034406">
    <property type="protein sequence ID" value="KAJ0173094.1"/>
    <property type="molecule type" value="Genomic_DNA"/>
</dbReference>
<evidence type="ECO:0000313" key="2">
    <source>
        <dbReference type="Proteomes" id="UP000824533"/>
    </source>
</evidence>
<sequence>MATSSDASDQNVKSRRPAESAFKQQRLPAWQPILTAGTVLPTFFVIGIAFIPVGIGLLYFSDEVKEHVIDYTDCLQVDENITCAEYINKDIMASCVCQIPFNLSDDFKREVYFYYGLSNYYQNHRRYVKSRDDTQLLGRLSLTPSTDCDPFGYAEEDGVRKPVAPCGAIANSLFNDTLTVYLQDYTEAVPVLKTGIAWNSDKDIKFQNPHGDLKTAFANFTKPQNWRKYVWELDPDNPENNGFQNEDLIVWMRTAALPTFRKLYRRVDHSKTGFATGLVKGPYLLKVEYNYPVIDFNGRKSFIISTTSLLGGKNPFLGVAYVVVGTLCLLLGIILLVIHVRCSKSTTEMINVNPRTPYS</sequence>
<keyword evidence="2" id="KW-1185">Reference proteome</keyword>
<organism evidence="1 2">
    <name type="scientific">Dendrolimus kikuchii</name>
    <dbReference type="NCBI Taxonomy" id="765133"/>
    <lineage>
        <taxon>Eukaryota</taxon>
        <taxon>Metazoa</taxon>
        <taxon>Ecdysozoa</taxon>
        <taxon>Arthropoda</taxon>
        <taxon>Hexapoda</taxon>
        <taxon>Insecta</taxon>
        <taxon>Pterygota</taxon>
        <taxon>Neoptera</taxon>
        <taxon>Endopterygota</taxon>
        <taxon>Lepidoptera</taxon>
        <taxon>Glossata</taxon>
        <taxon>Ditrysia</taxon>
        <taxon>Bombycoidea</taxon>
        <taxon>Lasiocampidae</taxon>
        <taxon>Dendrolimus</taxon>
    </lineage>
</organism>
<accession>A0ACC1CNX3</accession>
<protein>
    <submittedName>
        <fullName evidence="1">Uncharacterized protein</fullName>
    </submittedName>
</protein>
<reference evidence="1 2" key="1">
    <citation type="journal article" date="2021" name="Front. Genet.">
        <title>Chromosome-Level Genome Assembly Reveals Significant Gene Expansion in the Toll and IMD Signaling Pathways of Dendrolimus kikuchii.</title>
        <authorList>
            <person name="Zhou J."/>
            <person name="Wu P."/>
            <person name="Xiong Z."/>
            <person name="Liu N."/>
            <person name="Zhao N."/>
            <person name="Ji M."/>
            <person name="Qiu Y."/>
            <person name="Yang B."/>
        </authorList>
    </citation>
    <scope>NUCLEOTIDE SEQUENCE [LARGE SCALE GENOMIC DNA]</scope>
    <source>
        <strain evidence="1">Ann1</strain>
    </source>
</reference>
<gene>
    <name evidence="1" type="ORF">K1T71_011270</name>
</gene>